<gene>
    <name evidence="2" type="ORF">CGGC5_3327</name>
</gene>
<evidence type="ECO:0000256" key="1">
    <source>
        <dbReference type="SAM" id="MobiDB-lite"/>
    </source>
</evidence>
<name>L2GG97_COLFN</name>
<feature type="region of interest" description="Disordered" evidence="1">
    <location>
        <begin position="594"/>
        <end position="618"/>
    </location>
</feature>
<dbReference type="InterPro" id="IPR027417">
    <property type="entry name" value="P-loop_NTPase"/>
</dbReference>
<proteinExistence type="predicted"/>
<dbReference type="AlphaFoldDB" id="L2GG97"/>
<accession>L2GG97</accession>
<dbReference type="SUPFAM" id="SSF52540">
    <property type="entry name" value="P-loop containing nucleoside triphosphate hydrolases"/>
    <property type="match status" value="1"/>
</dbReference>
<feature type="compositionally biased region" description="Low complexity" evidence="1">
    <location>
        <begin position="275"/>
        <end position="291"/>
    </location>
</feature>
<dbReference type="STRING" id="1213859.L2GG97"/>
<dbReference type="PANTHER" id="PTHR46411:SF2">
    <property type="entry name" value="AAA+ ATPASE DOMAIN-CONTAINING PROTEIN"/>
    <property type="match status" value="1"/>
</dbReference>
<feature type="region of interest" description="Disordered" evidence="1">
    <location>
        <begin position="30"/>
        <end position="54"/>
    </location>
</feature>
<feature type="region of interest" description="Disordered" evidence="1">
    <location>
        <begin position="264"/>
        <end position="307"/>
    </location>
</feature>
<evidence type="ECO:0000313" key="2">
    <source>
        <dbReference type="EMBL" id="ELA37291.1"/>
    </source>
</evidence>
<feature type="compositionally biased region" description="Polar residues" evidence="1">
    <location>
        <begin position="264"/>
        <end position="274"/>
    </location>
</feature>
<feature type="compositionally biased region" description="Polar residues" evidence="1">
    <location>
        <begin position="30"/>
        <end position="41"/>
    </location>
</feature>
<dbReference type="HOGENOM" id="CLU_004471_6_3_1"/>
<dbReference type="Gene3D" id="3.40.50.300">
    <property type="entry name" value="P-loop containing nucleotide triphosphate hydrolases"/>
    <property type="match status" value="1"/>
</dbReference>
<sequence length="618" mass="68953">MDPDEVFKRFNEIIGPNFSLTTGRRLSQSHTVFSSGDSTGGDTRHQEDLAGTASGTAVQVRLGRSGKESDEGIPKDQELLSVGELSRSLHGMLFRPKELVYIKRNPGSRTEFPEQECVLVTSVKEIATSDEDDTAIPTHDLRYIRACHTGHRFGLTNHTLKTGSSSDEIVNLTVDDLGVIPMRLLSPAERHDIQARLVSRGKKYRRICGRPHALMQHEGPVIALDQGTDWTWMVVIDGMAGRKMLGARVNDNFVTEHQEQSLKTFLSSQSHSMTPSGDPSSSRGGDPMSDDALPGAKGKQKSLEYEEAREDHQWTDIDYLTCPPMLVAFLLDENVWAKVHVENLTDIVWPGSPLDTLDLEVEKKELVQNLTRRFETKECESGESADYPAEVVAEETHRPFYRVSAGELGVDPSALEKQLGNVFLLARCWGAIILIDKADMFMAKRRASMPDQNAEVTAFLRLFHTYDGMLFLTSTSKDIDTAFYDRIHATIEYTELDETQRTNIWRRQLQRAIGSPEGHPPNSPWPEEAYRLLGNVETNGREIRNIVRTAEQLALGLSTELAMKHVVAAMRNFEGSDDNVGSICEKLEMLEEKEGGGRDQACDDDVELQHSIGGRSDG</sequence>
<organism evidence="2">
    <name type="scientific">Colletotrichum fructicola (strain Nara gc5)</name>
    <name type="common">Anthracnose fungus</name>
    <name type="synonym">Colletotrichum gloeosporioides (strain Nara gc5)</name>
    <dbReference type="NCBI Taxonomy" id="1213859"/>
    <lineage>
        <taxon>Eukaryota</taxon>
        <taxon>Fungi</taxon>
        <taxon>Dikarya</taxon>
        <taxon>Ascomycota</taxon>
        <taxon>Pezizomycotina</taxon>
        <taxon>Sordariomycetes</taxon>
        <taxon>Hypocreomycetidae</taxon>
        <taxon>Glomerellales</taxon>
        <taxon>Glomerellaceae</taxon>
        <taxon>Colletotrichum</taxon>
        <taxon>Colletotrichum gloeosporioides species complex</taxon>
    </lineage>
</organism>
<dbReference type="EMBL" id="KB020482">
    <property type="protein sequence ID" value="ELA37291.1"/>
    <property type="molecule type" value="Genomic_DNA"/>
</dbReference>
<dbReference type="PANTHER" id="PTHR46411">
    <property type="entry name" value="FAMILY ATPASE, PUTATIVE-RELATED"/>
    <property type="match status" value="1"/>
</dbReference>
<reference evidence="2" key="1">
    <citation type="submission" date="2012-08" db="EMBL/GenBank/DDBJ databases">
        <title>Genome analysis of Colletotrichum orbiculare and Colletotrichum fructicola.</title>
        <authorList>
            <person name="Gan P.H.P."/>
            <person name="Ikeda K."/>
            <person name="Irieda H."/>
            <person name="Narusaka M."/>
            <person name="O'Connell R.J."/>
            <person name="Narusaka Y."/>
            <person name="Takano Y."/>
            <person name="Kubo Y."/>
            <person name="Shirasu K."/>
        </authorList>
    </citation>
    <scope>NUCLEOTIDE SEQUENCE</scope>
    <source>
        <strain evidence="2">Nara gc5</strain>
    </source>
</reference>
<protein>
    <submittedName>
        <fullName evidence="2">AAA family ATPase</fullName>
    </submittedName>
</protein>